<dbReference type="EMBL" id="CM016558">
    <property type="protein sequence ID" value="TKW03708.1"/>
    <property type="molecule type" value="Genomic_DNA"/>
</dbReference>
<organism evidence="2 3">
    <name type="scientific">Setaria viridis</name>
    <name type="common">Green bristlegrass</name>
    <name type="synonym">Setaria italica subsp. viridis</name>
    <dbReference type="NCBI Taxonomy" id="4556"/>
    <lineage>
        <taxon>Eukaryota</taxon>
        <taxon>Viridiplantae</taxon>
        <taxon>Streptophyta</taxon>
        <taxon>Embryophyta</taxon>
        <taxon>Tracheophyta</taxon>
        <taxon>Spermatophyta</taxon>
        <taxon>Magnoliopsida</taxon>
        <taxon>Liliopsida</taxon>
        <taxon>Poales</taxon>
        <taxon>Poaceae</taxon>
        <taxon>PACMAD clade</taxon>
        <taxon>Panicoideae</taxon>
        <taxon>Panicodae</taxon>
        <taxon>Paniceae</taxon>
        <taxon>Cenchrinae</taxon>
        <taxon>Setaria</taxon>
    </lineage>
</organism>
<dbReference type="Gramene" id="TKW03708">
    <property type="protein sequence ID" value="TKW03708"/>
    <property type="gene ID" value="SEVIR_7G059201v2"/>
</dbReference>
<sequence length="95" mass="10185">MGAELAHVCWGGGPVWCSPVHFRAKAISARRRIRRPSALGRGEVVEEEGVAGSSLQPDPRHSSPPWRAVAVLAGSVESEGKTTNRRRTTSNRSGV</sequence>
<reference evidence="2" key="1">
    <citation type="submission" date="2019-03" db="EMBL/GenBank/DDBJ databases">
        <title>WGS assembly of Setaria viridis.</title>
        <authorList>
            <person name="Huang P."/>
            <person name="Jenkins J."/>
            <person name="Grimwood J."/>
            <person name="Barry K."/>
            <person name="Healey A."/>
            <person name="Mamidi S."/>
            <person name="Sreedasyam A."/>
            <person name="Shu S."/>
            <person name="Feldman M."/>
            <person name="Wu J."/>
            <person name="Yu Y."/>
            <person name="Chen C."/>
            <person name="Johnson J."/>
            <person name="Rokhsar D."/>
            <person name="Baxter I."/>
            <person name="Schmutz J."/>
            <person name="Brutnell T."/>
            <person name="Kellogg E."/>
        </authorList>
    </citation>
    <scope>NUCLEOTIDE SEQUENCE [LARGE SCALE GENOMIC DNA]</scope>
</reference>
<name>A0A4U6TM28_SETVI</name>
<protein>
    <submittedName>
        <fullName evidence="2">Uncharacterized protein</fullName>
    </submittedName>
</protein>
<dbReference type="Proteomes" id="UP000298652">
    <property type="component" value="Chromosome 7"/>
</dbReference>
<dbReference type="AlphaFoldDB" id="A0A4U6TM28"/>
<accession>A0A4U6TM28</accession>
<feature type="region of interest" description="Disordered" evidence="1">
    <location>
        <begin position="35"/>
        <end position="95"/>
    </location>
</feature>
<proteinExistence type="predicted"/>
<evidence type="ECO:0000256" key="1">
    <source>
        <dbReference type="SAM" id="MobiDB-lite"/>
    </source>
</evidence>
<evidence type="ECO:0000313" key="2">
    <source>
        <dbReference type="EMBL" id="TKW03708.1"/>
    </source>
</evidence>
<evidence type="ECO:0000313" key="3">
    <source>
        <dbReference type="Proteomes" id="UP000298652"/>
    </source>
</evidence>
<gene>
    <name evidence="2" type="ORF">SEVIR_7G059201v2</name>
</gene>
<keyword evidence="3" id="KW-1185">Reference proteome</keyword>